<comment type="caution">
    <text evidence="2">The sequence shown here is derived from an EMBL/GenBank/DDBJ whole genome shotgun (WGS) entry which is preliminary data.</text>
</comment>
<dbReference type="SUPFAM" id="SSF111331">
    <property type="entry name" value="NAD kinase/diacylglycerol kinase-like"/>
    <property type="match status" value="1"/>
</dbReference>
<reference evidence="2 3" key="1">
    <citation type="submission" date="2021-07" db="EMBL/GenBank/DDBJ databases">
        <authorList>
            <person name="Palmer J.M."/>
        </authorList>
    </citation>
    <scope>NUCLEOTIDE SEQUENCE [LARGE SCALE GENOMIC DNA]</scope>
    <source>
        <strain evidence="2 3">AT_MEX2019</strain>
        <tissue evidence="2">Muscle</tissue>
    </source>
</reference>
<keyword evidence="3" id="KW-1185">Reference proteome</keyword>
<dbReference type="InterPro" id="IPR017438">
    <property type="entry name" value="ATP-NAD_kinase_N"/>
</dbReference>
<gene>
    <name evidence="2" type="ORF">ATANTOWER_019365</name>
</gene>
<name>A0ABU7AYN8_9TELE</name>
<accession>A0ABU7AYN8</accession>
<evidence type="ECO:0000259" key="1">
    <source>
        <dbReference type="PROSITE" id="PS50146"/>
    </source>
</evidence>
<sequence length="67" mass="7353">MLSDLLHLSFLSPPGVLLSSLPRPCRLMLFVNPQSGKGHALTLYNSHIQRMLNEAGVIPTLIITETV</sequence>
<dbReference type="Proteomes" id="UP001345963">
    <property type="component" value="Unassembled WGS sequence"/>
</dbReference>
<dbReference type="Gene3D" id="3.40.50.10330">
    <property type="entry name" value="Probable inorganic polyphosphate/atp-NAD kinase, domain 1"/>
    <property type="match status" value="1"/>
</dbReference>
<dbReference type="InterPro" id="IPR001206">
    <property type="entry name" value="Diacylglycerol_kinase_cat_dom"/>
</dbReference>
<dbReference type="InterPro" id="IPR016064">
    <property type="entry name" value="NAD/diacylglycerol_kinase_sf"/>
</dbReference>
<dbReference type="PROSITE" id="PS50146">
    <property type="entry name" value="DAGK"/>
    <property type="match status" value="1"/>
</dbReference>
<feature type="domain" description="DAGKc" evidence="1">
    <location>
        <begin position="22"/>
        <end position="67"/>
    </location>
</feature>
<proteinExistence type="predicted"/>
<evidence type="ECO:0000313" key="3">
    <source>
        <dbReference type="Proteomes" id="UP001345963"/>
    </source>
</evidence>
<organism evidence="2 3">
    <name type="scientific">Ataeniobius toweri</name>
    <dbReference type="NCBI Taxonomy" id="208326"/>
    <lineage>
        <taxon>Eukaryota</taxon>
        <taxon>Metazoa</taxon>
        <taxon>Chordata</taxon>
        <taxon>Craniata</taxon>
        <taxon>Vertebrata</taxon>
        <taxon>Euteleostomi</taxon>
        <taxon>Actinopterygii</taxon>
        <taxon>Neopterygii</taxon>
        <taxon>Teleostei</taxon>
        <taxon>Neoteleostei</taxon>
        <taxon>Acanthomorphata</taxon>
        <taxon>Ovalentaria</taxon>
        <taxon>Atherinomorphae</taxon>
        <taxon>Cyprinodontiformes</taxon>
        <taxon>Goodeidae</taxon>
        <taxon>Ataeniobius</taxon>
    </lineage>
</organism>
<evidence type="ECO:0000313" key="2">
    <source>
        <dbReference type="EMBL" id="MED6243381.1"/>
    </source>
</evidence>
<dbReference type="EMBL" id="JAHUTI010033554">
    <property type="protein sequence ID" value="MED6243381.1"/>
    <property type="molecule type" value="Genomic_DNA"/>
</dbReference>
<protein>
    <recommendedName>
        <fullName evidence="1">DAGKc domain-containing protein</fullName>
    </recommendedName>
</protein>